<keyword evidence="3" id="KW-1185">Reference proteome</keyword>
<evidence type="ECO:0000256" key="1">
    <source>
        <dbReference type="SAM" id="Phobius"/>
    </source>
</evidence>
<feature type="transmembrane region" description="Helical" evidence="1">
    <location>
        <begin position="570"/>
        <end position="588"/>
    </location>
</feature>
<keyword evidence="1" id="KW-0812">Transmembrane</keyword>
<feature type="transmembrane region" description="Helical" evidence="1">
    <location>
        <begin position="400"/>
        <end position="425"/>
    </location>
</feature>
<evidence type="ECO:0000313" key="2">
    <source>
        <dbReference type="EMBL" id="KAF2666291.1"/>
    </source>
</evidence>
<gene>
    <name evidence="2" type="ORF">BT63DRAFT_55251</name>
</gene>
<feature type="transmembrane region" description="Helical" evidence="1">
    <location>
        <begin position="546"/>
        <end position="563"/>
    </location>
</feature>
<keyword evidence="1" id="KW-0472">Membrane</keyword>
<dbReference type="AlphaFoldDB" id="A0A6A6U3X6"/>
<dbReference type="OrthoDB" id="3903561at2759"/>
<reference evidence="2" key="1">
    <citation type="journal article" date="2020" name="Stud. Mycol.">
        <title>101 Dothideomycetes genomes: a test case for predicting lifestyles and emergence of pathogens.</title>
        <authorList>
            <person name="Haridas S."/>
            <person name="Albert R."/>
            <person name="Binder M."/>
            <person name="Bloem J."/>
            <person name="Labutti K."/>
            <person name="Salamov A."/>
            <person name="Andreopoulos B."/>
            <person name="Baker S."/>
            <person name="Barry K."/>
            <person name="Bills G."/>
            <person name="Bluhm B."/>
            <person name="Cannon C."/>
            <person name="Castanera R."/>
            <person name="Culley D."/>
            <person name="Daum C."/>
            <person name="Ezra D."/>
            <person name="Gonzalez J."/>
            <person name="Henrissat B."/>
            <person name="Kuo A."/>
            <person name="Liang C."/>
            <person name="Lipzen A."/>
            <person name="Lutzoni F."/>
            <person name="Magnuson J."/>
            <person name="Mondo S."/>
            <person name="Nolan M."/>
            <person name="Ohm R."/>
            <person name="Pangilinan J."/>
            <person name="Park H.-J."/>
            <person name="Ramirez L."/>
            <person name="Alfaro M."/>
            <person name="Sun H."/>
            <person name="Tritt A."/>
            <person name="Yoshinaga Y."/>
            <person name="Zwiers L.-H."/>
            <person name="Turgeon B."/>
            <person name="Goodwin S."/>
            <person name="Spatafora J."/>
            <person name="Crous P."/>
            <person name="Grigoriev I."/>
        </authorList>
    </citation>
    <scope>NUCLEOTIDE SEQUENCE</scope>
    <source>
        <strain evidence="2">CBS 115976</strain>
    </source>
</reference>
<feature type="transmembrane region" description="Helical" evidence="1">
    <location>
        <begin position="211"/>
        <end position="232"/>
    </location>
</feature>
<feature type="transmembrane region" description="Helical" evidence="1">
    <location>
        <begin position="57"/>
        <end position="77"/>
    </location>
</feature>
<evidence type="ECO:0000313" key="3">
    <source>
        <dbReference type="Proteomes" id="UP000799302"/>
    </source>
</evidence>
<keyword evidence="1" id="KW-1133">Transmembrane helix</keyword>
<dbReference type="Proteomes" id="UP000799302">
    <property type="component" value="Unassembled WGS sequence"/>
</dbReference>
<protein>
    <submittedName>
        <fullName evidence="2">Uncharacterized protein</fullName>
    </submittedName>
</protein>
<organism evidence="2 3">
    <name type="scientific">Microthyrium microscopicum</name>
    <dbReference type="NCBI Taxonomy" id="703497"/>
    <lineage>
        <taxon>Eukaryota</taxon>
        <taxon>Fungi</taxon>
        <taxon>Dikarya</taxon>
        <taxon>Ascomycota</taxon>
        <taxon>Pezizomycotina</taxon>
        <taxon>Dothideomycetes</taxon>
        <taxon>Dothideomycetes incertae sedis</taxon>
        <taxon>Microthyriales</taxon>
        <taxon>Microthyriaceae</taxon>
        <taxon>Microthyrium</taxon>
    </lineage>
</organism>
<proteinExistence type="predicted"/>
<feature type="transmembrane region" description="Helical" evidence="1">
    <location>
        <begin position="520"/>
        <end position="540"/>
    </location>
</feature>
<name>A0A6A6U3X6_9PEZI</name>
<accession>A0A6A6U3X6</accession>
<dbReference type="EMBL" id="MU004239">
    <property type="protein sequence ID" value="KAF2666291.1"/>
    <property type="molecule type" value="Genomic_DNA"/>
</dbReference>
<sequence>MAFLPTTVEATASYNQLHDESSTIFRRQNWKETFKAAWQDLKRDLKPSNLVPSMTPVLILLWLSGLITLGFCLNYVIYPQYLSYNLPCQPDGTFSLAEFTNSNDHQGPTYNPWLLSSLFDVSLIAGQGLSFKQAKIIDICWDLVVGRGGQAILGFLSYKVMKSYISSQLAAEQISIPMYRTIFLQSGPSLASTAHLAWYWIRYRALKNKSIMIWILATSGFILSFSTISSAMTSYSSDINPSLVVDGSRLSFDGLSTVEYIIHDGERIGMSNDTMVVSSDQTGLTNKISEGCQYSNSSVCVLYRQTGNYTGWVSEQYRRQWRNVTYAYMPPYTPDNVLNITSFFGNYTLPAPTLNISRPGDNEQYPAPLLYDLKTNKAYNGTYIEMNSVCQDISKTSYQWGFSLLLLTILIILLVVWTLATWLVWFKAQQAWKLRHSQSDTGDYKAILELSKAITQELPEDLKDPSKFSETEIEAIILNKNTRGGSVPTSISEPGPRYSLLNHLKTQLQSYRTWHKSGTFWLTAMLFLMGLGILLALTTAAFSGSLLLWVFAAAGVPLALLIGSTNKSRWLVFLASFLFGLVAGLPIGHSI</sequence>